<proteinExistence type="predicted"/>
<gene>
    <name evidence="7" type="ORF">NCTC11532_01793</name>
</gene>
<keyword evidence="5" id="KW-0408">Iron</keyword>
<dbReference type="EMBL" id="UGPB01000001">
    <property type="protein sequence ID" value="STY29596.1"/>
    <property type="molecule type" value="Genomic_DNA"/>
</dbReference>
<dbReference type="GO" id="GO:0016706">
    <property type="term" value="F:2-oxoglutarate-dependent dioxygenase activity"/>
    <property type="evidence" value="ECO:0007669"/>
    <property type="project" value="TreeGrafter"/>
</dbReference>
<organism evidence="7 8">
    <name type="scientific">Legionella wadsworthii</name>
    <dbReference type="NCBI Taxonomy" id="28088"/>
    <lineage>
        <taxon>Bacteria</taxon>
        <taxon>Pseudomonadati</taxon>
        <taxon>Pseudomonadota</taxon>
        <taxon>Gammaproteobacteria</taxon>
        <taxon>Legionellales</taxon>
        <taxon>Legionellaceae</taxon>
        <taxon>Legionella</taxon>
    </lineage>
</organism>
<evidence type="ECO:0000313" key="8">
    <source>
        <dbReference type="Proteomes" id="UP000255297"/>
    </source>
</evidence>
<dbReference type="STRING" id="1122170.GCA_000701265_00693"/>
<keyword evidence="2" id="KW-0479">Metal-binding</keyword>
<comment type="cofactor">
    <cofactor evidence="1">
        <name>Fe(2+)</name>
        <dbReference type="ChEBI" id="CHEBI:29033"/>
    </cofactor>
</comment>
<dbReference type="Pfam" id="PF08007">
    <property type="entry name" value="JmjC_2"/>
    <property type="match status" value="1"/>
</dbReference>
<keyword evidence="4" id="KW-0560">Oxidoreductase</keyword>
<name>A0A378LRN6_9GAMM</name>
<dbReference type="InterPro" id="IPR046799">
    <property type="entry name" value="ROXA-like_wH"/>
</dbReference>
<dbReference type="GO" id="GO:0046872">
    <property type="term" value="F:metal ion binding"/>
    <property type="evidence" value="ECO:0007669"/>
    <property type="project" value="UniProtKB-KW"/>
</dbReference>
<feature type="domain" description="JmjC" evidence="6">
    <location>
        <begin position="97"/>
        <end position="226"/>
    </location>
</feature>
<protein>
    <submittedName>
        <fullName evidence="7">Cupin</fullName>
    </submittedName>
</protein>
<dbReference type="SMART" id="SM00558">
    <property type="entry name" value="JmjC"/>
    <property type="match status" value="1"/>
</dbReference>
<keyword evidence="3" id="KW-0223">Dioxygenase</keyword>
<evidence type="ECO:0000256" key="1">
    <source>
        <dbReference type="ARBA" id="ARBA00001954"/>
    </source>
</evidence>
<dbReference type="PANTHER" id="PTHR13096">
    <property type="entry name" value="MINA53 MYC INDUCED NUCLEAR ANTIGEN"/>
    <property type="match status" value="1"/>
</dbReference>
<dbReference type="InterPro" id="IPR003347">
    <property type="entry name" value="JmjC_dom"/>
</dbReference>
<dbReference type="Pfam" id="PF20514">
    <property type="entry name" value="WHD_ROXA"/>
    <property type="match status" value="1"/>
</dbReference>
<dbReference type="Gene3D" id="2.60.120.650">
    <property type="entry name" value="Cupin"/>
    <property type="match status" value="1"/>
</dbReference>
<evidence type="ECO:0000256" key="5">
    <source>
        <dbReference type="ARBA" id="ARBA00023004"/>
    </source>
</evidence>
<dbReference type="SUPFAM" id="SSF51197">
    <property type="entry name" value="Clavaminate synthase-like"/>
    <property type="match status" value="1"/>
</dbReference>
<dbReference type="InterPro" id="IPR039994">
    <property type="entry name" value="NO66-like"/>
</dbReference>
<evidence type="ECO:0000256" key="3">
    <source>
        <dbReference type="ARBA" id="ARBA00022964"/>
    </source>
</evidence>
<evidence type="ECO:0000259" key="6">
    <source>
        <dbReference type="PROSITE" id="PS51184"/>
    </source>
</evidence>
<reference evidence="7 8" key="1">
    <citation type="submission" date="2018-06" db="EMBL/GenBank/DDBJ databases">
        <authorList>
            <consortium name="Pathogen Informatics"/>
            <person name="Doyle S."/>
        </authorList>
    </citation>
    <scope>NUCLEOTIDE SEQUENCE [LARGE SCALE GENOMIC DNA]</scope>
    <source>
        <strain evidence="7 8">NCTC11532</strain>
    </source>
</reference>
<evidence type="ECO:0000313" key="7">
    <source>
        <dbReference type="EMBL" id="STY29596.1"/>
    </source>
</evidence>
<dbReference type="PROSITE" id="PS51184">
    <property type="entry name" value="JMJC"/>
    <property type="match status" value="1"/>
</dbReference>
<dbReference type="Gene3D" id="3.40.366.30">
    <property type="entry name" value="50S ribosomal protein L16 arginine hydroxylase, Chain A, Domain 2"/>
    <property type="match status" value="1"/>
</dbReference>
<evidence type="ECO:0000256" key="2">
    <source>
        <dbReference type="ARBA" id="ARBA00022723"/>
    </source>
</evidence>
<dbReference type="PANTHER" id="PTHR13096:SF8">
    <property type="entry name" value="RIBOSOMAL OXYGENASE 1"/>
    <property type="match status" value="1"/>
</dbReference>
<keyword evidence="8" id="KW-1185">Reference proteome</keyword>
<dbReference type="RefSeq" id="WP_031565262.1">
    <property type="nucleotide sequence ID" value="NZ_CAAAIS010000013.1"/>
</dbReference>
<sequence length="394" mass="46040">MINLQHISIETFLKEYWQKKPLVIRKALPDFINPLSPDELAGLALEEDVESRLVMETPDVAPFWHLKRGPLSQKEFNELPSSHWTLLVQGVDRLIPQVYELLNHFNFIPQWRVDDIMISYAVSQGSVGPHYDNYDVFLYQGLGKREWRLTTKMCHKENYIKDLELRIMNQFDVEEHFILEEGDMLYLPPHVGHYGIALSQHCMTYSFGYRSYQGQELLESLADYLSEKGLFKNLYQDPDWSQLQHTSEITPPAWLNAKMLLQQLINEDSIIKSWFGCFATQLDYQAELQLPSPLEDHESTDLQSFIHEIEMGLDLARDPSCRFAYQQSENYSKYQLFINGCEWDVSGVSPSLVAFVANNRFLSHQSVIGLLNTPENQMFIYNLWRLQWLQSAEN</sequence>
<dbReference type="Proteomes" id="UP000255297">
    <property type="component" value="Unassembled WGS sequence"/>
</dbReference>
<dbReference type="OrthoDB" id="9764016at2"/>
<accession>A0A378LRN6</accession>
<evidence type="ECO:0000256" key="4">
    <source>
        <dbReference type="ARBA" id="ARBA00023002"/>
    </source>
</evidence>
<dbReference type="AlphaFoldDB" id="A0A378LRN6"/>